<dbReference type="RefSeq" id="WP_317083151.1">
    <property type="nucleotide sequence ID" value="NZ_CP136594.1"/>
</dbReference>
<organism evidence="3 4">
    <name type="scientific">Alterisphingorhabdus coralli</name>
    <dbReference type="NCBI Taxonomy" id="3071408"/>
    <lineage>
        <taxon>Bacteria</taxon>
        <taxon>Pseudomonadati</taxon>
        <taxon>Pseudomonadota</taxon>
        <taxon>Alphaproteobacteria</taxon>
        <taxon>Sphingomonadales</taxon>
        <taxon>Sphingomonadaceae</taxon>
        <taxon>Alterisphingorhabdus (ex Yan et al. 2024)</taxon>
    </lineage>
</organism>
<dbReference type="Gene3D" id="3.40.50.1820">
    <property type="entry name" value="alpha/beta hydrolase"/>
    <property type="match status" value="1"/>
</dbReference>
<sequence>MADHIPPFDLTRIALSTGVELDVALAGAEDAPPLILLHGFPESHRSWRHQIVHFAKTHRVIAPDQRGYAGSSKPEGVSEYTVQKLVGDVVALADALGVDTFALAGHDWGGAGAWATALTHPDRVEKLIIANAPHPYTYQKAIYTDPDQRAATQYITAFRGPEFEAYVERKGWDAYYKENFADHVQTPIPEEERQIYLQQWQTPGAFTAMINWYRASAITIPPVDYDGPPPPAVQAFLDKPFPVLKMPVLLIWAMDDHALRPSLLDGIHSLIAKLMLVKLPGGHFVTWENHEAVTDAMDEFLNGDVTPVT</sequence>
<dbReference type="SUPFAM" id="SSF53474">
    <property type="entry name" value="alpha/beta-Hydrolases"/>
    <property type="match status" value="1"/>
</dbReference>
<dbReference type="PANTHER" id="PTHR43329">
    <property type="entry name" value="EPOXIDE HYDROLASE"/>
    <property type="match status" value="1"/>
</dbReference>
<evidence type="ECO:0000256" key="1">
    <source>
        <dbReference type="ARBA" id="ARBA00022801"/>
    </source>
</evidence>
<dbReference type="GO" id="GO:0016787">
    <property type="term" value="F:hydrolase activity"/>
    <property type="evidence" value="ECO:0007669"/>
    <property type="project" value="UniProtKB-KW"/>
</dbReference>
<feature type="domain" description="AB hydrolase-1" evidence="2">
    <location>
        <begin position="32"/>
        <end position="289"/>
    </location>
</feature>
<protein>
    <submittedName>
        <fullName evidence="3">Alpha/beta hydrolase</fullName>
    </submittedName>
</protein>
<proteinExistence type="predicted"/>
<dbReference type="InterPro" id="IPR000073">
    <property type="entry name" value="AB_hydrolase_1"/>
</dbReference>
<dbReference type="InterPro" id="IPR000639">
    <property type="entry name" value="Epox_hydrolase-like"/>
</dbReference>
<dbReference type="InterPro" id="IPR029058">
    <property type="entry name" value="AB_hydrolase_fold"/>
</dbReference>
<evidence type="ECO:0000313" key="4">
    <source>
        <dbReference type="Proteomes" id="UP001302429"/>
    </source>
</evidence>
<keyword evidence="1 3" id="KW-0378">Hydrolase</keyword>
<accession>A0AA97FB83</accession>
<keyword evidence="4" id="KW-1185">Reference proteome</keyword>
<reference evidence="3 4" key="1">
    <citation type="submission" date="2023-10" db="EMBL/GenBank/DDBJ databases">
        <title>Complete genome sequence of a Sphingomonadaceae bacterium.</title>
        <authorList>
            <person name="Yan C."/>
        </authorList>
    </citation>
    <scope>NUCLEOTIDE SEQUENCE [LARGE SCALE GENOMIC DNA]</scope>
    <source>
        <strain evidence="3 4">SCSIO 66989</strain>
    </source>
</reference>
<dbReference type="KEGG" id="acoa:RB602_03960"/>
<dbReference type="PRINTS" id="PR00111">
    <property type="entry name" value="ABHYDROLASE"/>
</dbReference>
<dbReference type="Pfam" id="PF00561">
    <property type="entry name" value="Abhydrolase_1"/>
    <property type="match status" value="1"/>
</dbReference>
<dbReference type="AlphaFoldDB" id="A0AA97FB83"/>
<evidence type="ECO:0000259" key="2">
    <source>
        <dbReference type="Pfam" id="PF00561"/>
    </source>
</evidence>
<dbReference type="EMBL" id="CP136594">
    <property type="protein sequence ID" value="WOE75880.1"/>
    <property type="molecule type" value="Genomic_DNA"/>
</dbReference>
<evidence type="ECO:0000313" key="3">
    <source>
        <dbReference type="EMBL" id="WOE75880.1"/>
    </source>
</evidence>
<dbReference type="Proteomes" id="UP001302429">
    <property type="component" value="Chromosome"/>
</dbReference>
<name>A0AA97FB83_9SPHN</name>
<gene>
    <name evidence="3" type="ORF">RB602_03960</name>
</gene>
<dbReference type="PRINTS" id="PR00412">
    <property type="entry name" value="EPOXHYDRLASE"/>
</dbReference>